<dbReference type="InterPro" id="IPR012677">
    <property type="entry name" value="Nucleotide-bd_a/b_plait_sf"/>
</dbReference>
<feature type="region of interest" description="Disordered" evidence="2">
    <location>
        <begin position="268"/>
        <end position="306"/>
    </location>
</feature>
<dbReference type="Gene3D" id="3.30.70.330">
    <property type="match status" value="1"/>
</dbReference>
<dbReference type="Pfam" id="PF00076">
    <property type="entry name" value="RRM_1"/>
    <property type="match status" value="1"/>
</dbReference>
<dbReference type="Proteomes" id="UP001190700">
    <property type="component" value="Unassembled WGS sequence"/>
</dbReference>
<dbReference type="Gene3D" id="3.40.50.150">
    <property type="entry name" value="Vaccinia Virus protein VP39"/>
    <property type="match status" value="1"/>
</dbReference>
<protein>
    <recommendedName>
        <fullName evidence="3">RRM domain-containing protein</fullName>
    </recommendedName>
</protein>
<proteinExistence type="predicted"/>
<dbReference type="SUPFAM" id="SSF54928">
    <property type="entry name" value="RNA-binding domain, RBD"/>
    <property type="match status" value="1"/>
</dbReference>
<dbReference type="InterPro" id="IPR035979">
    <property type="entry name" value="RBD_domain_sf"/>
</dbReference>
<keyword evidence="1" id="KW-0694">RNA-binding</keyword>
<evidence type="ECO:0000256" key="2">
    <source>
        <dbReference type="SAM" id="MobiDB-lite"/>
    </source>
</evidence>
<reference evidence="4 5" key="1">
    <citation type="journal article" date="2015" name="Genome Biol. Evol.">
        <title>Comparative Genomics of a Bacterivorous Green Alga Reveals Evolutionary Causalities and Consequences of Phago-Mixotrophic Mode of Nutrition.</title>
        <authorList>
            <person name="Burns J.A."/>
            <person name="Paasch A."/>
            <person name="Narechania A."/>
            <person name="Kim E."/>
        </authorList>
    </citation>
    <scope>NUCLEOTIDE SEQUENCE [LARGE SCALE GENOMIC DNA]</scope>
    <source>
        <strain evidence="4 5">PLY_AMNH</strain>
    </source>
</reference>
<comment type="caution">
    <text evidence="4">The sequence shown here is derived from an EMBL/GenBank/DDBJ whole genome shotgun (WGS) entry which is preliminary data.</text>
</comment>
<dbReference type="EMBL" id="LGRX02033816">
    <property type="protein sequence ID" value="KAK3239808.1"/>
    <property type="molecule type" value="Genomic_DNA"/>
</dbReference>
<dbReference type="CDD" id="cd00590">
    <property type="entry name" value="RRM_SF"/>
    <property type="match status" value="1"/>
</dbReference>
<dbReference type="InterPro" id="IPR025714">
    <property type="entry name" value="Methyltranfer_dom"/>
</dbReference>
<dbReference type="InterPro" id="IPR000504">
    <property type="entry name" value="RRM_dom"/>
</dbReference>
<dbReference type="GO" id="GO:0003723">
    <property type="term" value="F:RNA binding"/>
    <property type="evidence" value="ECO:0007669"/>
    <property type="project" value="UniProtKB-UniRule"/>
</dbReference>
<organism evidence="4 5">
    <name type="scientific">Cymbomonas tetramitiformis</name>
    <dbReference type="NCBI Taxonomy" id="36881"/>
    <lineage>
        <taxon>Eukaryota</taxon>
        <taxon>Viridiplantae</taxon>
        <taxon>Chlorophyta</taxon>
        <taxon>Pyramimonadophyceae</taxon>
        <taxon>Pyramimonadales</taxon>
        <taxon>Pyramimonadaceae</taxon>
        <taxon>Cymbomonas</taxon>
    </lineage>
</organism>
<evidence type="ECO:0000313" key="5">
    <source>
        <dbReference type="Proteomes" id="UP001190700"/>
    </source>
</evidence>
<evidence type="ECO:0000256" key="1">
    <source>
        <dbReference type="PROSITE-ProRule" id="PRU00176"/>
    </source>
</evidence>
<dbReference type="PROSITE" id="PS50102">
    <property type="entry name" value="RRM"/>
    <property type="match status" value="1"/>
</dbReference>
<sequence>MEGTPVLHIGNVDKRLSYEAALGALKSSCADLSGVVDLNLVLPKSGLTLLKQGEVPPRHRGFAFVQFDSTMSAIRAQQTLNGMYLGVNSVGTELSATMAQGTVTYNRRRQDGHCALGVSQEVPKAAERPVDEAPCHVTSTCALDGAVWVPALRRELERRIACQSWTPPCYRPPPSRHPLSKAHREVAGESNKDDARQHSARGSEKSWRTRRRNQQRENNNQFKHVMVAGMAEDLFAAVLGRVAALVDHEVPAADFPMWQVPPLEIRASRTPLAPRSPEAPGRGTSTDADEGGDKAPGDGQRRRSSMARVLRQVMRTHPQHLRLKELLEAMECFRALEHFIIQGIRKGRIRRILDLCCGHGLLGILLGFRFPTMEVVCVDLNPSRAFQHYKEAIAECADERCSPEQPAPASPHLGQPHDMPDCTEVPDVICSNVRLVQGDAQKVELTEDTLAVCIHGCNGISKDILTRAIAAQCLYAVIPCCIAEGLYGVGITHSGSSDDKYQVSVGIMAGQFHAQRVVAISKDVTPRNLMILGPHNERLSNQLEGIAFHT</sequence>
<evidence type="ECO:0000259" key="3">
    <source>
        <dbReference type="PROSITE" id="PS50102"/>
    </source>
</evidence>
<gene>
    <name evidence="4" type="ORF">CYMTET_50290</name>
</gene>
<evidence type="ECO:0000313" key="4">
    <source>
        <dbReference type="EMBL" id="KAK3239808.1"/>
    </source>
</evidence>
<dbReference type="InterPro" id="IPR029063">
    <property type="entry name" value="SAM-dependent_MTases_sf"/>
</dbReference>
<keyword evidence="5" id="KW-1185">Reference proteome</keyword>
<feature type="region of interest" description="Disordered" evidence="2">
    <location>
        <begin position="171"/>
        <end position="219"/>
    </location>
</feature>
<accession>A0AAE0BPK2</accession>
<feature type="compositionally biased region" description="Basic and acidic residues" evidence="2">
    <location>
        <begin position="291"/>
        <end position="301"/>
    </location>
</feature>
<feature type="compositionally biased region" description="Basic and acidic residues" evidence="2">
    <location>
        <begin position="182"/>
        <end position="207"/>
    </location>
</feature>
<dbReference type="Pfam" id="PF13679">
    <property type="entry name" value="Methyltransf_32"/>
    <property type="match status" value="1"/>
</dbReference>
<feature type="domain" description="RRM" evidence="3">
    <location>
        <begin position="5"/>
        <end position="101"/>
    </location>
</feature>
<name>A0AAE0BPK2_9CHLO</name>
<dbReference type="AlphaFoldDB" id="A0AAE0BPK2"/>
<dbReference type="SUPFAM" id="SSF53335">
    <property type="entry name" value="S-adenosyl-L-methionine-dependent methyltransferases"/>
    <property type="match status" value="1"/>
</dbReference>